<dbReference type="InterPro" id="IPR002049">
    <property type="entry name" value="LE_dom"/>
</dbReference>
<dbReference type="InterPro" id="IPR003961">
    <property type="entry name" value="FN3_dom"/>
</dbReference>
<sequence length="549" mass="61932">MMSIRNILCLLNIICHVTLLLALKVKPGSIKPDIGLPTGLIKLHPPGNVTTGYVGTFNIYIYWYEPENYHLKIPFFMDPSSVDPIDRPKPTSGNQLSTHSNPDNTYHVVTGKTEAGTSTEEKMNVTTWFGHELVPFHKAHLIEYMVKWKENGTETNTTIVNLSKNETEYHIKDLQPETTYQISVTAYYKTTLNTTSTSIPDEGCYCDPYGAKENGKKCHRVKMYPKLLIPQCDCKQGHSGLFCENCAHTYFRTQRRHPCYPCPCNRSVSTGLCDFGLRAQLYPFASCIGQRTQLYPIASCMTRKQLYPIASCIGQRTQLYPIASCIGQRTQLYPIASCIDQRTQLYPIASCIGQRTQLYPIASCIGQRTQLYPIASCIGQRTQLYPFASCIGQRTQLYPIASCIGQRTQLYPIASCIDQRTQLYPIASCIGQRTQLYPFGSCIGQRTQLFPIASCIGQRTQLYPIASCIGQRTQLYPIASCIDQRTQLFPIASCISQRTQLFPFGSIDQRTQHCLMHRPENPVISHCLSYFPLPHASAREHSYFPLSHA</sequence>
<evidence type="ECO:0000256" key="1">
    <source>
        <dbReference type="SAM" id="MobiDB-lite"/>
    </source>
</evidence>
<dbReference type="SUPFAM" id="SSF49265">
    <property type="entry name" value="Fibronectin type III"/>
    <property type="match status" value="1"/>
</dbReference>
<keyword evidence="2" id="KW-0732">Signal</keyword>
<dbReference type="AlphaFoldDB" id="A0A8S3TM83"/>
<keyword evidence="5" id="KW-1185">Reference proteome</keyword>
<proteinExistence type="predicted"/>
<gene>
    <name evidence="4" type="ORF">MEDL_44237</name>
</gene>
<dbReference type="EMBL" id="CAJPWZ010002145">
    <property type="protein sequence ID" value="CAG2231445.1"/>
    <property type="molecule type" value="Genomic_DNA"/>
</dbReference>
<evidence type="ECO:0000256" key="2">
    <source>
        <dbReference type="SAM" id="SignalP"/>
    </source>
</evidence>
<dbReference type="PROSITE" id="PS50853">
    <property type="entry name" value="FN3"/>
    <property type="match status" value="1"/>
</dbReference>
<dbReference type="Pfam" id="PF00041">
    <property type="entry name" value="fn3"/>
    <property type="match status" value="1"/>
</dbReference>
<dbReference type="InterPro" id="IPR036116">
    <property type="entry name" value="FN3_sf"/>
</dbReference>
<reference evidence="4" key="1">
    <citation type="submission" date="2021-03" db="EMBL/GenBank/DDBJ databases">
        <authorList>
            <person name="Bekaert M."/>
        </authorList>
    </citation>
    <scope>NUCLEOTIDE SEQUENCE</scope>
</reference>
<dbReference type="Gene3D" id="2.170.300.10">
    <property type="entry name" value="Tie2 ligand-binding domain superfamily"/>
    <property type="match status" value="1"/>
</dbReference>
<feature type="region of interest" description="Disordered" evidence="1">
    <location>
        <begin position="84"/>
        <end position="117"/>
    </location>
</feature>
<protein>
    <submittedName>
        <fullName evidence="4">LAMA1_2</fullName>
    </submittedName>
</protein>
<feature type="compositionally biased region" description="Polar residues" evidence="1">
    <location>
        <begin position="91"/>
        <end position="104"/>
    </location>
</feature>
<dbReference type="Gene3D" id="2.60.40.10">
    <property type="entry name" value="Immunoglobulins"/>
    <property type="match status" value="1"/>
</dbReference>
<dbReference type="PROSITE" id="PS01248">
    <property type="entry name" value="EGF_LAM_1"/>
    <property type="match status" value="1"/>
</dbReference>
<dbReference type="Proteomes" id="UP000683360">
    <property type="component" value="Unassembled WGS sequence"/>
</dbReference>
<comment type="caution">
    <text evidence="4">The sequence shown here is derived from an EMBL/GenBank/DDBJ whole genome shotgun (WGS) entry which is preliminary data.</text>
</comment>
<dbReference type="InterPro" id="IPR013783">
    <property type="entry name" value="Ig-like_fold"/>
</dbReference>
<accession>A0A8S3TM83</accession>
<evidence type="ECO:0000259" key="3">
    <source>
        <dbReference type="PROSITE" id="PS50853"/>
    </source>
</evidence>
<feature type="domain" description="Fibronectin type-III" evidence="3">
    <location>
        <begin position="109"/>
        <end position="209"/>
    </location>
</feature>
<evidence type="ECO:0000313" key="5">
    <source>
        <dbReference type="Proteomes" id="UP000683360"/>
    </source>
</evidence>
<dbReference type="OrthoDB" id="6159857at2759"/>
<evidence type="ECO:0000313" key="4">
    <source>
        <dbReference type="EMBL" id="CAG2231445.1"/>
    </source>
</evidence>
<feature type="signal peptide" evidence="2">
    <location>
        <begin position="1"/>
        <end position="22"/>
    </location>
</feature>
<feature type="chain" id="PRO_5035865069" evidence="2">
    <location>
        <begin position="23"/>
        <end position="549"/>
    </location>
</feature>
<dbReference type="CDD" id="cd00063">
    <property type="entry name" value="FN3"/>
    <property type="match status" value="1"/>
</dbReference>
<organism evidence="4 5">
    <name type="scientific">Mytilus edulis</name>
    <name type="common">Blue mussel</name>
    <dbReference type="NCBI Taxonomy" id="6550"/>
    <lineage>
        <taxon>Eukaryota</taxon>
        <taxon>Metazoa</taxon>
        <taxon>Spiralia</taxon>
        <taxon>Lophotrochozoa</taxon>
        <taxon>Mollusca</taxon>
        <taxon>Bivalvia</taxon>
        <taxon>Autobranchia</taxon>
        <taxon>Pteriomorphia</taxon>
        <taxon>Mytilida</taxon>
        <taxon>Mytiloidea</taxon>
        <taxon>Mytilidae</taxon>
        <taxon>Mytilinae</taxon>
        <taxon>Mytilus</taxon>
    </lineage>
</organism>
<name>A0A8S3TM83_MYTED</name>